<reference evidence="9 10" key="1">
    <citation type="submission" date="2021-05" db="EMBL/GenBank/DDBJ databases">
        <title>Kineosporia and Streptomyces sp. nov. two new marine actinobacteria isolated from Coral.</title>
        <authorList>
            <person name="Buangrab K."/>
            <person name="Sutthacheep M."/>
            <person name="Yeemin T."/>
            <person name="Harunari E."/>
            <person name="Igarashi Y."/>
            <person name="Kanchanasin P."/>
            <person name="Tanasupawat S."/>
            <person name="Phongsopitanun W."/>
        </authorList>
    </citation>
    <scope>NUCLEOTIDE SEQUENCE [LARGE SCALE GENOMIC DNA]</scope>
    <source>
        <strain evidence="9 10">J2-2</strain>
    </source>
</reference>
<evidence type="ECO:0000256" key="3">
    <source>
        <dbReference type="ARBA" id="ARBA00022692"/>
    </source>
</evidence>
<organism evidence="9 10">
    <name type="scientific">Kineosporia corallincola</name>
    <dbReference type="NCBI Taxonomy" id="2835133"/>
    <lineage>
        <taxon>Bacteria</taxon>
        <taxon>Bacillati</taxon>
        <taxon>Actinomycetota</taxon>
        <taxon>Actinomycetes</taxon>
        <taxon>Kineosporiales</taxon>
        <taxon>Kineosporiaceae</taxon>
        <taxon>Kineosporia</taxon>
    </lineage>
</organism>
<dbReference type="RefSeq" id="WP_214160748.1">
    <property type="nucleotide sequence ID" value="NZ_JAHBAY010000025.1"/>
</dbReference>
<evidence type="ECO:0000256" key="5">
    <source>
        <dbReference type="ARBA" id="ARBA00023136"/>
    </source>
</evidence>
<feature type="domain" description="Type II secretion system protein GspF" evidence="8">
    <location>
        <begin position="130"/>
        <end position="252"/>
    </location>
</feature>
<evidence type="ECO:0000313" key="9">
    <source>
        <dbReference type="EMBL" id="MBT0774208.1"/>
    </source>
</evidence>
<keyword evidence="4 7" id="KW-1133">Transmembrane helix</keyword>
<keyword evidence="5 7" id="KW-0472">Membrane</keyword>
<accession>A0ABS5TTS9</accession>
<dbReference type="Proteomes" id="UP001197247">
    <property type="component" value="Unassembled WGS sequence"/>
</dbReference>
<evidence type="ECO:0000256" key="4">
    <source>
        <dbReference type="ARBA" id="ARBA00022989"/>
    </source>
</evidence>
<feature type="compositionally biased region" description="Low complexity" evidence="6">
    <location>
        <begin position="344"/>
        <end position="358"/>
    </location>
</feature>
<dbReference type="PANTHER" id="PTHR35007">
    <property type="entry name" value="INTEGRAL MEMBRANE PROTEIN-RELATED"/>
    <property type="match status" value="1"/>
</dbReference>
<sequence>MRVALVAGVSVLSAVLIVAAVSMLVLELRGYAVDEPVGQRSAGRGHGPSSGAGDGFGTATKETVRLAFLGTLWGRVVVAAVVTALAWWGTGWPVAAASCALGVLAWPVFVKGRRRERGEIAVLEAVVVWTQSLRDTVAGGASLEQAIGVSVDQAPSVLREPLEQVRSRMLVRHPLEVALTPLQELQGADFVVAALMLAARRRGDRLSDVLSGMVATSAQEVAQRRQVLAARAGIQRSVHIIMVVTVAILAWMATVGDAYMRPYDTLAGQVVLACVIALIAAGFVWLARLNSSAAGARFFVSGTAGASGRSAAENRAVAGLAQHPAAAPAAPSGVRAGARAFEGATGPMPLAGPAAARPPRAHGQDPGRGTTWR</sequence>
<feature type="transmembrane region" description="Helical" evidence="7">
    <location>
        <begin position="6"/>
        <end position="26"/>
    </location>
</feature>
<evidence type="ECO:0000256" key="6">
    <source>
        <dbReference type="SAM" id="MobiDB-lite"/>
    </source>
</evidence>
<evidence type="ECO:0000256" key="2">
    <source>
        <dbReference type="ARBA" id="ARBA00022475"/>
    </source>
</evidence>
<evidence type="ECO:0000313" key="10">
    <source>
        <dbReference type="Proteomes" id="UP001197247"/>
    </source>
</evidence>
<feature type="region of interest" description="Disordered" evidence="6">
    <location>
        <begin position="344"/>
        <end position="373"/>
    </location>
</feature>
<comment type="subcellular location">
    <subcellularLocation>
        <location evidence="1">Cell membrane</location>
        <topology evidence="1">Multi-pass membrane protein</topology>
    </subcellularLocation>
</comment>
<proteinExistence type="predicted"/>
<evidence type="ECO:0000259" key="8">
    <source>
        <dbReference type="Pfam" id="PF00482"/>
    </source>
</evidence>
<feature type="transmembrane region" description="Helical" evidence="7">
    <location>
        <begin position="94"/>
        <end position="110"/>
    </location>
</feature>
<keyword evidence="2" id="KW-1003">Cell membrane</keyword>
<feature type="transmembrane region" description="Helical" evidence="7">
    <location>
        <begin position="266"/>
        <end position="287"/>
    </location>
</feature>
<feature type="transmembrane region" description="Helical" evidence="7">
    <location>
        <begin position="66"/>
        <end position="88"/>
    </location>
</feature>
<dbReference type="PANTHER" id="PTHR35007:SF3">
    <property type="entry name" value="POSSIBLE CONSERVED ALANINE RICH MEMBRANE PROTEIN"/>
    <property type="match status" value="1"/>
</dbReference>
<dbReference type="EMBL" id="JAHBAY010000025">
    <property type="protein sequence ID" value="MBT0774208.1"/>
    <property type="molecule type" value="Genomic_DNA"/>
</dbReference>
<dbReference type="InterPro" id="IPR018076">
    <property type="entry name" value="T2SS_GspF_dom"/>
</dbReference>
<name>A0ABS5TTS9_9ACTN</name>
<gene>
    <name evidence="9" type="ORF">KIH74_35010</name>
</gene>
<keyword evidence="10" id="KW-1185">Reference proteome</keyword>
<comment type="caution">
    <text evidence="9">The sequence shown here is derived from an EMBL/GenBank/DDBJ whole genome shotgun (WGS) entry which is preliminary data.</text>
</comment>
<protein>
    <submittedName>
        <fullName evidence="9">Type II secretion system F family protein</fullName>
    </submittedName>
</protein>
<evidence type="ECO:0000256" key="7">
    <source>
        <dbReference type="SAM" id="Phobius"/>
    </source>
</evidence>
<evidence type="ECO:0000256" key="1">
    <source>
        <dbReference type="ARBA" id="ARBA00004651"/>
    </source>
</evidence>
<feature type="transmembrane region" description="Helical" evidence="7">
    <location>
        <begin position="240"/>
        <end position="260"/>
    </location>
</feature>
<dbReference type="Pfam" id="PF00482">
    <property type="entry name" value="T2SSF"/>
    <property type="match status" value="1"/>
</dbReference>
<keyword evidence="3 7" id="KW-0812">Transmembrane</keyword>